<protein>
    <submittedName>
        <fullName evidence="2">Uncharacterized protein</fullName>
    </submittedName>
</protein>
<keyword evidence="1" id="KW-0732">Signal</keyword>
<organism evidence="2 3">
    <name type="scientific">Hermetia illucens</name>
    <name type="common">Black soldier fly</name>
    <dbReference type="NCBI Taxonomy" id="343691"/>
    <lineage>
        <taxon>Eukaryota</taxon>
        <taxon>Metazoa</taxon>
        <taxon>Ecdysozoa</taxon>
        <taxon>Arthropoda</taxon>
        <taxon>Hexapoda</taxon>
        <taxon>Insecta</taxon>
        <taxon>Pterygota</taxon>
        <taxon>Neoptera</taxon>
        <taxon>Endopterygota</taxon>
        <taxon>Diptera</taxon>
        <taxon>Brachycera</taxon>
        <taxon>Stratiomyomorpha</taxon>
        <taxon>Stratiomyidae</taxon>
        <taxon>Hermetiinae</taxon>
        <taxon>Hermetia</taxon>
    </lineage>
</organism>
<name>A0A7R8UJW6_HERIL</name>
<accession>A0A7R8UJW6</accession>
<reference evidence="2 3" key="1">
    <citation type="submission" date="2020-11" db="EMBL/GenBank/DDBJ databases">
        <authorList>
            <person name="Wallbank WR R."/>
            <person name="Pardo Diaz C."/>
            <person name="Kozak K."/>
            <person name="Martin S."/>
            <person name="Jiggins C."/>
            <person name="Moest M."/>
            <person name="Warren A I."/>
            <person name="Generalovic N T."/>
            <person name="Byers J.R.P. K."/>
            <person name="Montejo-Kovacevich G."/>
            <person name="Yen C E."/>
        </authorList>
    </citation>
    <scope>NUCLEOTIDE SEQUENCE [LARGE SCALE GENOMIC DNA]</scope>
</reference>
<dbReference type="InParanoid" id="A0A7R8UJW6"/>
<keyword evidence="3" id="KW-1185">Reference proteome</keyword>
<proteinExistence type="predicted"/>
<dbReference type="Proteomes" id="UP000594454">
    <property type="component" value="Chromosome 2"/>
</dbReference>
<sequence>MKFAGILTLFTLALVLLAGFTAAKKHDDHKKNDDHKKHHESGWDKFKHIGGDILHGAEDAEGIARLF</sequence>
<evidence type="ECO:0000313" key="2">
    <source>
        <dbReference type="EMBL" id="CAD7082217.1"/>
    </source>
</evidence>
<gene>
    <name evidence="2" type="ORF">HERILL_LOCUS5270</name>
</gene>
<evidence type="ECO:0000313" key="3">
    <source>
        <dbReference type="Proteomes" id="UP000594454"/>
    </source>
</evidence>
<evidence type="ECO:0000256" key="1">
    <source>
        <dbReference type="SAM" id="SignalP"/>
    </source>
</evidence>
<feature type="signal peptide" evidence="1">
    <location>
        <begin position="1"/>
        <end position="23"/>
    </location>
</feature>
<feature type="chain" id="PRO_5031041166" evidence="1">
    <location>
        <begin position="24"/>
        <end position="67"/>
    </location>
</feature>
<dbReference type="AlphaFoldDB" id="A0A7R8UJW6"/>
<dbReference type="EMBL" id="LR899010">
    <property type="protein sequence ID" value="CAD7082217.1"/>
    <property type="molecule type" value="Genomic_DNA"/>
</dbReference>